<accession>A0A518DD79</accession>
<reference evidence="1 2" key="1">
    <citation type="submission" date="2019-02" db="EMBL/GenBank/DDBJ databases">
        <title>Deep-cultivation of Planctomycetes and their phenomic and genomic characterization uncovers novel biology.</title>
        <authorList>
            <person name="Wiegand S."/>
            <person name="Jogler M."/>
            <person name="Boedeker C."/>
            <person name="Pinto D."/>
            <person name="Vollmers J."/>
            <person name="Rivas-Marin E."/>
            <person name="Kohn T."/>
            <person name="Peeters S.H."/>
            <person name="Heuer A."/>
            <person name="Rast P."/>
            <person name="Oberbeckmann S."/>
            <person name="Bunk B."/>
            <person name="Jeske O."/>
            <person name="Meyerdierks A."/>
            <person name="Storesund J.E."/>
            <person name="Kallscheuer N."/>
            <person name="Luecker S."/>
            <person name="Lage O.M."/>
            <person name="Pohl T."/>
            <person name="Merkel B.J."/>
            <person name="Hornburger P."/>
            <person name="Mueller R.-W."/>
            <person name="Bruemmer F."/>
            <person name="Labrenz M."/>
            <person name="Spormann A.M."/>
            <person name="Op den Camp H."/>
            <person name="Overmann J."/>
            <person name="Amann R."/>
            <person name="Jetten M.S.M."/>
            <person name="Mascher T."/>
            <person name="Medema M.H."/>
            <person name="Devos D.P."/>
            <person name="Kaster A.-K."/>
            <person name="Ovreas L."/>
            <person name="Rohde M."/>
            <person name="Galperin M.Y."/>
            <person name="Jogler C."/>
        </authorList>
    </citation>
    <scope>NUCLEOTIDE SEQUENCE [LARGE SCALE GENOMIC DNA]</scope>
    <source>
        <strain evidence="1 2">Pla175</strain>
    </source>
</reference>
<evidence type="ECO:0000313" key="2">
    <source>
        <dbReference type="Proteomes" id="UP000317429"/>
    </source>
</evidence>
<name>A0A518DD79_9BACT</name>
<evidence type="ECO:0000313" key="1">
    <source>
        <dbReference type="EMBL" id="QDU89420.1"/>
    </source>
</evidence>
<keyword evidence="2" id="KW-1185">Reference proteome</keyword>
<organism evidence="1 2">
    <name type="scientific">Pirellulimonas nuda</name>
    <dbReference type="NCBI Taxonomy" id="2528009"/>
    <lineage>
        <taxon>Bacteria</taxon>
        <taxon>Pseudomonadati</taxon>
        <taxon>Planctomycetota</taxon>
        <taxon>Planctomycetia</taxon>
        <taxon>Pirellulales</taxon>
        <taxon>Lacipirellulaceae</taxon>
        <taxon>Pirellulimonas</taxon>
    </lineage>
</organism>
<dbReference type="InterPro" id="IPR027417">
    <property type="entry name" value="P-loop_NTPase"/>
</dbReference>
<proteinExistence type="predicted"/>
<dbReference type="AlphaFoldDB" id="A0A518DD79"/>
<dbReference type="Proteomes" id="UP000317429">
    <property type="component" value="Chromosome"/>
</dbReference>
<evidence type="ECO:0008006" key="3">
    <source>
        <dbReference type="Google" id="ProtNLM"/>
    </source>
</evidence>
<dbReference type="OrthoDB" id="9779418at2"/>
<dbReference type="SUPFAM" id="SSF52540">
    <property type="entry name" value="P-loop containing nucleoside triphosphate hydrolases"/>
    <property type="match status" value="1"/>
</dbReference>
<gene>
    <name evidence="1" type="ORF">Pla175_28100</name>
</gene>
<dbReference type="Gene3D" id="3.40.50.300">
    <property type="entry name" value="P-loop containing nucleotide triphosphate hydrolases"/>
    <property type="match status" value="1"/>
</dbReference>
<dbReference type="RefSeq" id="WP_145285910.1">
    <property type="nucleotide sequence ID" value="NZ_CP036291.1"/>
</dbReference>
<dbReference type="EMBL" id="CP036291">
    <property type="protein sequence ID" value="QDU89420.1"/>
    <property type="molecule type" value="Genomic_DNA"/>
</dbReference>
<protein>
    <recommendedName>
        <fullName evidence="3">Sulfotransferase family protein</fullName>
    </recommendedName>
</protein>
<dbReference type="KEGG" id="pnd:Pla175_28100"/>
<sequence>MTTLRIDPPTGFVTIVTGLPRSGTSMVMQMLAAGGLPVHSDGARPVDEDNPRGYYEHEAVKRLAADARWLAEAGGSAVKIVAPLVVHLPAGVPCRAILVRRDLDEVLQSQQKMIARAGTTGAAIAPDRLKGVFAQQLARAASFLSQRPDTRLLELEHRALLQTPAEAALAIQTLLGVPLDVAAMAAVVDAGLYRCRKQA</sequence>